<protein>
    <submittedName>
        <fullName evidence="6">Putative monooxygenase</fullName>
    </submittedName>
</protein>
<evidence type="ECO:0000256" key="1">
    <source>
        <dbReference type="ARBA" id="ARBA00022630"/>
    </source>
</evidence>
<feature type="domain" description="FAD-binding" evidence="5">
    <location>
        <begin position="14"/>
        <end position="339"/>
    </location>
</feature>
<dbReference type="InParanoid" id="A0A1Y1YDE2"/>
<dbReference type="STRING" id="1314790.A0A1Y1YDE2"/>
<keyword evidence="7" id="KW-1185">Reference proteome</keyword>
<evidence type="ECO:0000313" key="6">
    <source>
        <dbReference type="EMBL" id="ORX96012.1"/>
    </source>
</evidence>
<dbReference type="AlphaFoldDB" id="A0A1Y1YDE2"/>
<organism evidence="6 7">
    <name type="scientific">Basidiobolus meristosporus CBS 931.73</name>
    <dbReference type="NCBI Taxonomy" id="1314790"/>
    <lineage>
        <taxon>Eukaryota</taxon>
        <taxon>Fungi</taxon>
        <taxon>Fungi incertae sedis</taxon>
        <taxon>Zoopagomycota</taxon>
        <taxon>Entomophthoromycotina</taxon>
        <taxon>Basidiobolomycetes</taxon>
        <taxon>Basidiobolales</taxon>
        <taxon>Basidiobolaceae</taxon>
        <taxon>Basidiobolus</taxon>
    </lineage>
</organism>
<gene>
    <name evidence="6" type="ORF">K493DRAFT_314733</name>
</gene>
<keyword evidence="3" id="KW-0560">Oxidoreductase</keyword>
<dbReference type="InterPro" id="IPR043683">
    <property type="entry name" value="TetX_monooxygenase"/>
</dbReference>
<dbReference type="SUPFAM" id="SSF51905">
    <property type="entry name" value="FAD/NAD(P)-binding domain"/>
    <property type="match status" value="1"/>
</dbReference>
<dbReference type="InterPro" id="IPR002938">
    <property type="entry name" value="FAD-bd"/>
</dbReference>
<dbReference type="GO" id="GO:0004497">
    <property type="term" value="F:monooxygenase activity"/>
    <property type="evidence" value="ECO:0007669"/>
    <property type="project" value="UniProtKB-KW"/>
</dbReference>
<accession>A0A1Y1YDE2</accession>
<dbReference type="HAMAP" id="MF_00845">
    <property type="entry name" value="TetX_monooxygenase"/>
    <property type="match status" value="1"/>
</dbReference>
<dbReference type="Proteomes" id="UP000193498">
    <property type="component" value="Unassembled WGS sequence"/>
</dbReference>
<dbReference type="OrthoDB" id="655030at2759"/>
<dbReference type="GO" id="GO:0071949">
    <property type="term" value="F:FAD binding"/>
    <property type="evidence" value="ECO:0007669"/>
    <property type="project" value="InterPro"/>
</dbReference>
<dbReference type="GO" id="GO:0046677">
    <property type="term" value="P:response to antibiotic"/>
    <property type="evidence" value="ECO:0007669"/>
    <property type="project" value="InterPro"/>
</dbReference>
<proteinExistence type="inferred from homology"/>
<dbReference type="Gene3D" id="3.50.50.60">
    <property type="entry name" value="FAD/NAD(P)-binding domain"/>
    <property type="match status" value="1"/>
</dbReference>
<reference evidence="6 7" key="1">
    <citation type="submission" date="2016-07" db="EMBL/GenBank/DDBJ databases">
        <title>Pervasive Adenine N6-methylation of Active Genes in Fungi.</title>
        <authorList>
            <consortium name="DOE Joint Genome Institute"/>
            <person name="Mondo S.J."/>
            <person name="Dannebaum R.O."/>
            <person name="Kuo R.C."/>
            <person name="Labutti K."/>
            <person name="Haridas S."/>
            <person name="Kuo A."/>
            <person name="Salamov A."/>
            <person name="Ahrendt S.R."/>
            <person name="Lipzen A."/>
            <person name="Sullivan W."/>
            <person name="Andreopoulos W.B."/>
            <person name="Clum A."/>
            <person name="Lindquist E."/>
            <person name="Daum C."/>
            <person name="Ramamoorthy G.K."/>
            <person name="Gryganskyi A."/>
            <person name="Culley D."/>
            <person name="Magnuson J.K."/>
            <person name="James T.Y."/>
            <person name="O'Malley M.A."/>
            <person name="Stajich J.E."/>
            <person name="Spatafora J.W."/>
            <person name="Visel A."/>
            <person name="Grigoriev I.V."/>
        </authorList>
    </citation>
    <scope>NUCLEOTIDE SEQUENCE [LARGE SCALE GENOMIC DNA]</scope>
    <source>
        <strain evidence="6 7">CBS 931.73</strain>
    </source>
</reference>
<keyword evidence="4 6" id="KW-0503">Monooxygenase</keyword>
<keyword evidence="2" id="KW-0274">FAD</keyword>
<comment type="caution">
    <text evidence="6">The sequence shown here is derived from an EMBL/GenBank/DDBJ whole genome shotgun (WGS) entry which is preliminary data.</text>
</comment>
<evidence type="ECO:0000256" key="2">
    <source>
        <dbReference type="ARBA" id="ARBA00022827"/>
    </source>
</evidence>
<dbReference type="EMBL" id="MCFE01000163">
    <property type="protein sequence ID" value="ORX96012.1"/>
    <property type="molecule type" value="Genomic_DNA"/>
</dbReference>
<keyword evidence="1" id="KW-0285">Flavoprotein</keyword>
<evidence type="ECO:0000256" key="3">
    <source>
        <dbReference type="ARBA" id="ARBA00023002"/>
    </source>
</evidence>
<evidence type="ECO:0000313" key="7">
    <source>
        <dbReference type="Proteomes" id="UP000193498"/>
    </source>
</evidence>
<evidence type="ECO:0000259" key="5">
    <source>
        <dbReference type="Pfam" id="PF01494"/>
    </source>
</evidence>
<dbReference type="PANTHER" id="PTHR46972">
    <property type="entry name" value="MONOOXYGENASE ASQM-RELATED"/>
    <property type="match status" value="1"/>
</dbReference>
<sequence length="395" mass="43247">MSTNANTSVVPRIGIVGGGLSGLILARVLLINGIPSKVFEYDDSWNSRPQGGTLDLHTESGQLAMRTAGLWEDFERHVRYEGQAMRILDKTGQVLLNEEVDPSEKGRPEVDRTVLRKSLIDSLGDGIIQWGAKVKSVHPLPLSTENSLNTYKIVLGNGKEEVFDIVVGADGAWSRVRSLLSDATPTYCGVTMMDTTLENVDTSYTKESKLVGDGTMFALGENKGIISQRNGDGSIRTYITLRIDPKEIPSTEDSPVLRSFLLERFADWSEDLKNFIRDGKDLVVRPINCLPIDHHWKYRPGLTIIGDAAHVMSPFAGEGANLAMLDGVELASAIVRSVKNGENLYDAVEAFEISMLERSSKAAQESADNLTNFISSNGAQSVVDFFKNMQPPADL</sequence>
<dbReference type="Pfam" id="PF01494">
    <property type="entry name" value="FAD_binding_3"/>
    <property type="match status" value="1"/>
</dbReference>
<dbReference type="PANTHER" id="PTHR46972:SF1">
    <property type="entry name" value="FAD DEPENDENT OXIDOREDUCTASE DOMAIN-CONTAINING PROTEIN"/>
    <property type="match status" value="1"/>
</dbReference>
<dbReference type="InterPro" id="IPR036188">
    <property type="entry name" value="FAD/NAD-bd_sf"/>
</dbReference>
<evidence type="ECO:0000256" key="4">
    <source>
        <dbReference type="ARBA" id="ARBA00023033"/>
    </source>
</evidence>
<name>A0A1Y1YDE2_9FUNG</name>
<dbReference type="PRINTS" id="PR00420">
    <property type="entry name" value="RNGMNOXGNASE"/>
</dbReference>